<evidence type="ECO:0000313" key="2">
    <source>
        <dbReference type="Proteomes" id="UP000011996"/>
    </source>
</evidence>
<proteinExistence type="predicted"/>
<dbReference type="Proteomes" id="UP000011996">
    <property type="component" value="Unassembled WGS sequence"/>
</dbReference>
<name>M5S0N4_9BACT</name>
<accession>M5S0N4</accession>
<dbReference type="AlphaFoldDB" id="M5S0N4"/>
<organism evidence="1 2">
    <name type="scientific">Rhodopirellula europaea SH398</name>
    <dbReference type="NCBI Taxonomy" id="1263868"/>
    <lineage>
        <taxon>Bacteria</taxon>
        <taxon>Pseudomonadati</taxon>
        <taxon>Planctomycetota</taxon>
        <taxon>Planctomycetia</taxon>
        <taxon>Pirellulales</taxon>
        <taxon>Pirellulaceae</taxon>
        <taxon>Rhodopirellula</taxon>
    </lineage>
</organism>
<dbReference type="EMBL" id="ANOF01000139">
    <property type="protein sequence ID" value="EMI25115.1"/>
    <property type="molecule type" value="Genomic_DNA"/>
</dbReference>
<dbReference type="PATRIC" id="fig|1263868.3.peg.4660"/>
<comment type="caution">
    <text evidence="1">The sequence shown here is derived from an EMBL/GenBank/DDBJ whole genome shotgun (WGS) entry which is preliminary data.</text>
</comment>
<evidence type="ECO:0000313" key="1">
    <source>
        <dbReference type="EMBL" id="EMI25115.1"/>
    </source>
</evidence>
<dbReference type="STRING" id="1263868.RESH_04296"/>
<sequence>MVCESFVNYVNDSFEDPSASSKASKIILGADEPRIGGHLHRIDPCPLHPRSGYAGCANLHLDNGHARSKL</sequence>
<gene>
    <name evidence="1" type="ORF">RESH_04296</name>
</gene>
<reference evidence="1 2" key="1">
    <citation type="journal article" date="2013" name="Mar. Genomics">
        <title>Expression of sulfatases in Rhodopirellula baltica and the diversity of sulfatases in the genus Rhodopirellula.</title>
        <authorList>
            <person name="Wegner C.E."/>
            <person name="Richter-Heitmann T."/>
            <person name="Klindworth A."/>
            <person name="Klockow C."/>
            <person name="Richter M."/>
            <person name="Achstetter T."/>
            <person name="Glockner F.O."/>
            <person name="Harder J."/>
        </authorList>
    </citation>
    <scope>NUCLEOTIDE SEQUENCE [LARGE SCALE GENOMIC DNA]</scope>
    <source>
        <strain evidence="1 2">SH398</strain>
    </source>
</reference>
<protein>
    <submittedName>
        <fullName evidence="1">Uncharacterized protein</fullName>
    </submittedName>
</protein>